<reference evidence="9 10" key="1">
    <citation type="submission" date="2018-03" db="EMBL/GenBank/DDBJ databases">
        <title>Genomic Encyclopedia of Archaeal and Bacterial Type Strains, Phase II (KMG-II): from individual species to whole genera.</title>
        <authorList>
            <person name="Goeker M."/>
        </authorList>
    </citation>
    <scope>NUCLEOTIDE SEQUENCE [LARGE SCALE GENOMIC DNA]</scope>
    <source>
        <strain evidence="9 10">DSM 19711</strain>
    </source>
</reference>
<evidence type="ECO:0000256" key="3">
    <source>
        <dbReference type="ARBA" id="ARBA00022475"/>
    </source>
</evidence>
<sequence length="295" mass="31156">MSVQTPTPTPTAVTVTPTGPGGTRPAAAVAVYVLLVVVSLLMLAPFALVVFGAFKTQGEFTSDPGGWLPDSFTNVHNFVVLFTEKGFGRYFLNSAIVSGVTVVTNVLFSAMAGYALAKVPFRGRSLVFGAVVLAMTIPYVAVFVPQFVIVVQLGLVDTLAGIVLPMLVMPIAVFIMRQFATSVPDELLEAARLDGASDVGVFVRVVLPLLGPAVATVAIFTFLNSWNYFLWPLVVAQSTDTYTLPVGLSVASAAANTTDYGVLLAGSVTILVPVLVLFLFLQRYFIQGIAATGLK</sequence>
<dbReference type="GO" id="GO:0005886">
    <property type="term" value="C:plasma membrane"/>
    <property type="evidence" value="ECO:0007669"/>
    <property type="project" value="UniProtKB-SubCell"/>
</dbReference>
<dbReference type="AlphaFoldDB" id="A0A2T0R6V1"/>
<feature type="transmembrane region" description="Helical" evidence="7">
    <location>
        <begin position="29"/>
        <end position="54"/>
    </location>
</feature>
<dbReference type="InterPro" id="IPR035906">
    <property type="entry name" value="MetI-like_sf"/>
</dbReference>
<accession>A0A2T0R6V1</accession>
<dbReference type="GO" id="GO:0055085">
    <property type="term" value="P:transmembrane transport"/>
    <property type="evidence" value="ECO:0007669"/>
    <property type="project" value="InterPro"/>
</dbReference>
<keyword evidence="3" id="KW-1003">Cell membrane</keyword>
<keyword evidence="10" id="KW-1185">Reference proteome</keyword>
<comment type="caution">
    <text evidence="9">The sequence shown here is derived from an EMBL/GenBank/DDBJ whole genome shotgun (WGS) entry which is preliminary data.</text>
</comment>
<evidence type="ECO:0000256" key="4">
    <source>
        <dbReference type="ARBA" id="ARBA00022692"/>
    </source>
</evidence>
<evidence type="ECO:0000313" key="9">
    <source>
        <dbReference type="EMBL" id="PRY16894.1"/>
    </source>
</evidence>
<dbReference type="PANTHER" id="PTHR43744:SF12">
    <property type="entry name" value="ABC TRANSPORTER PERMEASE PROTEIN MG189-RELATED"/>
    <property type="match status" value="1"/>
</dbReference>
<keyword evidence="2 7" id="KW-0813">Transport</keyword>
<dbReference type="SUPFAM" id="SSF161098">
    <property type="entry name" value="MetI-like"/>
    <property type="match status" value="1"/>
</dbReference>
<feature type="transmembrane region" description="Helical" evidence="7">
    <location>
        <begin position="126"/>
        <end position="153"/>
    </location>
</feature>
<comment type="similarity">
    <text evidence="7">Belongs to the binding-protein-dependent transport system permease family.</text>
</comment>
<organism evidence="9 10">
    <name type="scientific">Kineococcus rhizosphaerae</name>
    <dbReference type="NCBI Taxonomy" id="559628"/>
    <lineage>
        <taxon>Bacteria</taxon>
        <taxon>Bacillati</taxon>
        <taxon>Actinomycetota</taxon>
        <taxon>Actinomycetes</taxon>
        <taxon>Kineosporiales</taxon>
        <taxon>Kineosporiaceae</taxon>
        <taxon>Kineococcus</taxon>
    </lineage>
</organism>
<dbReference type="EMBL" id="PVZF01000003">
    <property type="protein sequence ID" value="PRY16894.1"/>
    <property type="molecule type" value="Genomic_DNA"/>
</dbReference>
<dbReference type="InterPro" id="IPR000515">
    <property type="entry name" value="MetI-like"/>
</dbReference>
<proteinExistence type="inferred from homology"/>
<keyword evidence="6 7" id="KW-0472">Membrane</keyword>
<evidence type="ECO:0000256" key="2">
    <source>
        <dbReference type="ARBA" id="ARBA00022448"/>
    </source>
</evidence>
<feature type="transmembrane region" description="Helical" evidence="7">
    <location>
        <begin position="90"/>
        <end position="114"/>
    </location>
</feature>
<evidence type="ECO:0000259" key="8">
    <source>
        <dbReference type="PROSITE" id="PS50928"/>
    </source>
</evidence>
<feature type="transmembrane region" description="Helical" evidence="7">
    <location>
        <begin position="260"/>
        <end position="281"/>
    </location>
</feature>
<evidence type="ECO:0000313" key="10">
    <source>
        <dbReference type="Proteomes" id="UP000238083"/>
    </source>
</evidence>
<evidence type="ECO:0000256" key="7">
    <source>
        <dbReference type="RuleBase" id="RU363032"/>
    </source>
</evidence>
<dbReference type="PANTHER" id="PTHR43744">
    <property type="entry name" value="ABC TRANSPORTER PERMEASE PROTEIN MG189-RELATED-RELATED"/>
    <property type="match status" value="1"/>
</dbReference>
<comment type="subcellular location">
    <subcellularLocation>
        <location evidence="1 7">Cell membrane</location>
        <topology evidence="1 7">Multi-pass membrane protein</topology>
    </subcellularLocation>
</comment>
<evidence type="ECO:0000256" key="5">
    <source>
        <dbReference type="ARBA" id="ARBA00022989"/>
    </source>
</evidence>
<dbReference type="CDD" id="cd06261">
    <property type="entry name" value="TM_PBP2"/>
    <property type="match status" value="1"/>
</dbReference>
<dbReference type="Proteomes" id="UP000238083">
    <property type="component" value="Unassembled WGS sequence"/>
</dbReference>
<protein>
    <submittedName>
        <fullName evidence="9">Carbohydrate ABC transporter membrane protein 2 (CUT1 family)</fullName>
    </submittedName>
</protein>
<dbReference type="PROSITE" id="PS50928">
    <property type="entry name" value="ABC_TM1"/>
    <property type="match status" value="1"/>
</dbReference>
<feature type="transmembrane region" description="Helical" evidence="7">
    <location>
        <begin position="159"/>
        <end position="180"/>
    </location>
</feature>
<gene>
    <name evidence="9" type="ORF">CLV37_103326</name>
</gene>
<dbReference type="RefSeq" id="WP_211298493.1">
    <property type="nucleotide sequence ID" value="NZ_PVZF01000003.1"/>
</dbReference>
<dbReference type="Gene3D" id="1.10.3720.10">
    <property type="entry name" value="MetI-like"/>
    <property type="match status" value="1"/>
</dbReference>
<evidence type="ECO:0000256" key="1">
    <source>
        <dbReference type="ARBA" id="ARBA00004651"/>
    </source>
</evidence>
<keyword evidence="4 7" id="KW-0812">Transmembrane</keyword>
<feature type="domain" description="ABC transmembrane type-1" evidence="8">
    <location>
        <begin position="91"/>
        <end position="281"/>
    </location>
</feature>
<name>A0A2T0R6V1_9ACTN</name>
<keyword evidence="5 7" id="KW-1133">Transmembrane helix</keyword>
<feature type="transmembrane region" description="Helical" evidence="7">
    <location>
        <begin position="201"/>
        <end position="223"/>
    </location>
</feature>
<dbReference type="Pfam" id="PF00528">
    <property type="entry name" value="BPD_transp_1"/>
    <property type="match status" value="1"/>
</dbReference>
<evidence type="ECO:0000256" key="6">
    <source>
        <dbReference type="ARBA" id="ARBA00023136"/>
    </source>
</evidence>